<gene>
    <name evidence="2" type="ORF">UXM345_LOCUS25144</name>
    <name evidence="1" type="ORF">XDN619_LOCUS27169</name>
</gene>
<evidence type="ECO:0000313" key="3">
    <source>
        <dbReference type="Proteomes" id="UP000663887"/>
    </source>
</evidence>
<organism evidence="1 3">
    <name type="scientific">Rotaria magnacalcarata</name>
    <dbReference type="NCBI Taxonomy" id="392030"/>
    <lineage>
        <taxon>Eukaryota</taxon>
        <taxon>Metazoa</taxon>
        <taxon>Spiralia</taxon>
        <taxon>Gnathifera</taxon>
        <taxon>Rotifera</taxon>
        <taxon>Eurotatoria</taxon>
        <taxon>Bdelloidea</taxon>
        <taxon>Philodinida</taxon>
        <taxon>Philodinidae</taxon>
        <taxon>Rotaria</taxon>
    </lineage>
</organism>
<accession>A0A816X942</accession>
<comment type="caution">
    <text evidence="1">The sequence shown here is derived from an EMBL/GenBank/DDBJ whole genome shotgun (WGS) entry which is preliminary data.</text>
</comment>
<evidence type="ECO:0000313" key="1">
    <source>
        <dbReference type="EMBL" id="CAF2143305.1"/>
    </source>
</evidence>
<dbReference type="Proteomes" id="UP000663887">
    <property type="component" value="Unassembled WGS sequence"/>
</dbReference>
<protein>
    <submittedName>
        <fullName evidence="1">Uncharacterized protein</fullName>
    </submittedName>
</protein>
<dbReference type="Proteomes" id="UP000663842">
    <property type="component" value="Unassembled WGS sequence"/>
</dbReference>
<dbReference type="AlphaFoldDB" id="A0A816X942"/>
<sequence length="1024" mass="114649">MTPVNDYSNDTIRPSTSCVASAIRFLKEKFISFEQVKISDDLPTTSIPCTTEENLSIRPTISLKENFPGSIVNLMDSPMEHVAGNIKPYVANNSRVTVTQDKIVLPEWSNSLGARPQADYVNSLMKLVPAVERVKESLDKNLIDMRELVENYKSTEDCTSIDTDQQEEIIALFMDTNSMDSTQVDENSNPAVGYTNSIVKGLLPQSTKSSEDHNSLDAVNLKETVKLCTDNNSMYYYYVKPIGDNHSIDSGQFSNNDESPEKYNSLNTVELVETFKLTLDNNSIDLVQVEEIAKSTVDSNSMDEGQLAENEKSIGDCTSIDTDQQEEIITLFMVKNSMDLTQVGENSKPAVSYTNSIVKGLLAQSTKSSEDHNSLDAVNLKKAVKLCTDNNSMDYSYVKPTGDIHSMDSGQLSNNDESPEKYNSLNTVELVETVQPLFDNNSIDLAQVEEIAKSTVDITSMDEGQLAENEKSIGDNNLVDTGQLEEYDSLVLKNMSKNSEQGEKNYKSTSSNSMGIGLLTENDKLSGDYISTYTVQCEENVQLFMNNDSLESIQAEENDKLTAVPYSMDTLQLKENFRMGLSLENNLQDNGRHLDTVKLSECNIAVDTENQIENATFFMDKNSLGTLKVEENFELNVMASSVSAVEVAPENKYEIFLEENLAFLNKHPINEPDCRYRVQEFEANNAATISEPLHSTILPQNNESVMENMYKSTESIAKFDASKLSSRYDNFGFIIAPQHPLMHNASAINNNMPAISDLANSCTDAITSCQTSTAAIGSVELNTEVFESTDKLFCNNSIEDCHKSSSILLQDSTMTTDGMKICEVNSTENKLGDNLLNSPDSLQDIPTVKPTMTNLLEIAVQSFLKTKLIDQSLESQLPKTTWAHDLVGNIEIPEICYYSVMEKCKYEEKCCSRLHCIRHFHWQIKGTDDKWYNLLNEQVFQLEAAYCDVNVEETTLFWEDSFGQSTSLRWKYPILLVRRCQSVDCVRKQSMEKKLWKTYTCGIFWTLGTSGSNTEKGAIQRLEV</sequence>
<evidence type="ECO:0000313" key="2">
    <source>
        <dbReference type="EMBL" id="CAF4151453.1"/>
    </source>
</evidence>
<proteinExistence type="predicted"/>
<name>A0A816X942_9BILA</name>
<dbReference type="EMBL" id="CAJNRG010012798">
    <property type="protein sequence ID" value="CAF2143305.1"/>
    <property type="molecule type" value="Genomic_DNA"/>
</dbReference>
<dbReference type="EMBL" id="CAJOBF010004752">
    <property type="protein sequence ID" value="CAF4151453.1"/>
    <property type="molecule type" value="Genomic_DNA"/>
</dbReference>
<reference evidence="1" key="1">
    <citation type="submission" date="2021-02" db="EMBL/GenBank/DDBJ databases">
        <authorList>
            <person name="Nowell W R."/>
        </authorList>
    </citation>
    <scope>NUCLEOTIDE SEQUENCE</scope>
</reference>